<feature type="domain" description="Response regulatory" evidence="3">
    <location>
        <begin position="20"/>
        <end position="133"/>
    </location>
</feature>
<dbReference type="AlphaFoldDB" id="A0A6L7G330"/>
<dbReference type="PROSITE" id="PS50110">
    <property type="entry name" value="RESPONSE_REGULATORY"/>
    <property type="match status" value="1"/>
</dbReference>
<accession>A0A6L7G330</accession>
<dbReference type="GO" id="GO:0000160">
    <property type="term" value="P:phosphorelay signal transduction system"/>
    <property type="evidence" value="ECO:0007669"/>
    <property type="project" value="InterPro"/>
</dbReference>
<evidence type="ECO:0000256" key="2">
    <source>
        <dbReference type="PROSITE-ProRule" id="PRU00169"/>
    </source>
</evidence>
<protein>
    <submittedName>
        <fullName evidence="4">Response regulator</fullName>
    </submittedName>
</protein>
<dbReference type="InterPro" id="IPR050595">
    <property type="entry name" value="Bact_response_regulator"/>
</dbReference>
<keyword evidence="5" id="KW-1185">Reference proteome</keyword>
<sequence>MDPLHAVTAPTASRPMLGLTILAVEDSLYASEALRLLCLRSGARIRRADCLRSARRHLEVYRPSVAIVDLGLPDGSGAELVSEMVRAVPRVSVVAAISGDPGARHEAEAAGADVFLSKPLTSLATFQETLLSRMPAEYRRKGPRPLPVEVVEPDPVAYVDDMAHAAEMLQEGAEDTVLAYLGQFLCGVARCAGDTPLLEAALRLESARSSQRPLRAELSVLAGMLQDRIGERIAI</sequence>
<evidence type="ECO:0000259" key="3">
    <source>
        <dbReference type="PROSITE" id="PS50110"/>
    </source>
</evidence>
<dbReference type="RefSeq" id="WP_160894454.1">
    <property type="nucleotide sequence ID" value="NZ_WUMU01000012.1"/>
</dbReference>
<dbReference type="PANTHER" id="PTHR44591:SF3">
    <property type="entry name" value="RESPONSE REGULATORY DOMAIN-CONTAINING PROTEIN"/>
    <property type="match status" value="1"/>
</dbReference>
<dbReference type="InterPro" id="IPR011006">
    <property type="entry name" value="CheY-like_superfamily"/>
</dbReference>
<dbReference type="Pfam" id="PF00072">
    <property type="entry name" value="Response_reg"/>
    <property type="match status" value="1"/>
</dbReference>
<dbReference type="SUPFAM" id="SSF52172">
    <property type="entry name" value="CheY-like"/>
    <property type="match status" value="1"/>
</dbReference>
<gene>
    <name evidence="4" type="ORF">GR170_10765</name>
</gene>
<evidence type="ECO:0000256" key="1">
    <source>
        <dbReference type="ARBA" id="ARBA00022553"/>
    </source>
</evidence>
<dbReference type="InterPro" id="IPR001789">
    <property type="entry name" value="Sig_transdc_resp-reg_receiver"/>
</dbReference>
<comment type="caution">
    <text evidence="4">The sequence shown here is derived from an EMBL/GenBank/DDBJ whole genome shotgun (WGS) entry which is preliminary data.</text>
</comment>
<evidence type="ECO:0000313" key="4">
    <source>
        <dbReference type="EMBL" id="MXN18319.1"/>
    </source>
</evidence>
<dbReference type="PANTHER" id="PTHR44591">
    <property type="entry name" value="STRESS RESPONSE REGULATOR PROTEIN 1"/>
    <property type="match status" value="1"/>
</dbReference>
<reference evidence="4 5" key="1">
    <citation type="submission" date="2019-12" db="EMBL/GenBank/DDBJ databases">
        <authorList>
            <person name="Li M."/>
        </authorList>
    </citation>
    <scope>NUCLEOTIDE SEQUENCE [LARGE SCALE GENOMIC DNA]</scope>
    <source>
        <strain evidence="4 5">GBMRC 2024</strain>
    </source>
</reference>
<dbReference type="EMBL" id="WUMU01000012">
    <property type="protein sequence ID" value="MXN18319.1"/>
    <property type="molecule type" value="Genomic_DNA"/>
</dbReference>
<dbReference type="CDD" id="cd00156">
    <property type="entry name" value="REC"/>
    <property type="match status" value="1"/>
</dbReference>
<dbReference type="Gene3D" id="3.40.50.2300">
    <property type="match status" value="1"/>
</dbReference>
<dbReference type="SMART" id="SM00448">
    <property type="entry name" value="REC"/>
    <property type="match status" value="1"/>
</dbReference>
<keyword evidence="1 2" id="KW-0597">Phosphoprotein</keyword>
<evidence type="ECO:0000313" key="5">
    <source>
        <dbReference type="Proteomes" id="UP000477911"/>
    </source>
</evidence>
<organism evidence="4 5">
    <name type="scientific">Pseudooceanicola albus</name>
    <dbReference type="NCBI Taxonomy" id="2692189"/>
    <lineage>
        <taxon>Bacteria</taxon>
        <taxon>Pseudomonadati</taxon>
        <taxon>Pseudomonadota</taxon>
        <taxon>Alphaproteobacteria</taxon>
        <taxon>Rhodobacterales</taxon>
        <taxon>Paracoccaceae</taxon>
        <taxon>Pseudooceanicola</taxon>
    </lineage>
</organism>
<proteinExistence type="predicted"/>
<dbReference type="Proteomes" id="UP000477911">
    <property type="component" value="Unassembled WGS sequence"/>
</dbReference>
<name>A0A6L7G330_9RHOB</name>
<feature type="modified residue" description="4-aspartylphosphate" evidence="2">
    <location>
        <position position="69"/>
    </location>
</feature>